<evidence type="ECO:0000256" key="5">
    <source>
        <dbReference type="ARBA" id="ARBA00022714"/>
    </source>
</evidence>
<keyword evidence="8" id="KW-1278">Translocase</keyword>
<comment type="subcellular location">
    <subcellularLocation>
        <location evidence="2">Membrane</location>
    </subcellularLocation>
</comment>
<keyword evidence="11" id="KW-0520">NAD</keyword>
<dbReference type="CDD" id="cd02980">
    <property type="entry name" value="TRX_Fd_family"/>
    <property type="match status" value="1"/>
</dbReference>
<dbReference type="PROSITE" id="PS51379">
    <property type="entry name" value="4FE4S_FER_2"/>
    <property type="match status" value="2"/>
</dbReference>
<dbReference type="AlphaFoldDB" id="A0A6V8PJD8"/>
<dbReference type="Pfam" id="PF02256">
    <property type="entry name" value="Fe_hyd_SSU"/>
    <property type="match status" value="1"/>
</dbReference>
<dbReference type="InterPro" id="IPR017900">
    <property type="entry name" value="4Fe4S_Fe_S_CS"/>
</dbReference>
<dbReference type="Pfam" id="PF12838">
    <property type="entry name" value="Fer4_7"/>
    <property type="match status" value="1"/>
</dbReference>
<evidence type="ECO:0000256" key="2">
    <source>
        <dbReference type="ARBA" id="ARBA00004370"/>
    </source>
</evidence>
<dbReference type="InterPro" id="IPR017896">
    <property type="entry name" value="4Fe4S_Fe-S-bd"/>
</dbReference>
<dbReference type="GO" id="GO:0051537">
    <property type="term" value="F:2 iron, 2 sulfur cluster binding"/>
    <property type="evidence" value="ECO:0007669"/>
    <property type="project" value="UniProtKB-KW"/>
</dbReference>
<dbReference type="Pfam" id="PF02906">
    <property type="entry name" value="Fe_hyd_lg_C"/>
    <property type="match status" value="1"/>
</dbReference>
<feature type="domain" description="4Fe-4S His(Cys)3-ligated-type" evidence="16">
    <location>
        <begin position="78"/>
        <end position="117"/>
    </location>
</feature>
<keyword evidence="4" id="KW-0004">4Fe-4S</keyword>
<comment type="cofactor">
    <cofactor evidence="13">
        <name>[2Fe-2S] cluster</name>
        <dbReference type="ChEBI" id="CHEBI:190135"/>
    </cofactor>
</comment>
<evidence type="ECO:0000259" key="15">
    <source>
        <dbReference type="PROSITE" id="PS51379"/>
    </source>
</evidence>
<evidence type="ECO:0000256" key="3">
    <source>
        <dbReference type="ARBA" id="ARBA00005404"/>
    </source>
</evidence>
<dbReference type="Proteomes" id="UP000588083">
    <property type="component" value="Unassembled WGS sequence"/>
</dbReference>
<name>A0A6V8PJD8_9ACTN</name>
<dbReference type="SMART" id="SM00902">
    <property type="entry name" value="Fe_hyd_SSU"/>
    <property type="match status" value="1"/>
</dbReference>
<dbReference type="InterPro" id="IPR000283">
    <property type="entry name" value="NADH_UbQ_OxRdtase_75kDa_su_CS"/>
</dbReference>
<feature type="domain" description="2Fe-2S ferredoxin-type" evidence="14">
    <location>
        <begin position="3"/>
        <end position="78"/>
    </location>
</feature>
<dbReference type="SUPFAM" id="SSF52833">
    <property type="entry name" value="Thioredoxin-like"/>
    <property type="match status" value="1"/>
</dbReference>
<keyword evidence="10" id="KW-0411">Iron-sulfur</keyword>
<dbReference type="InterPro" id="IPR013352">
    <property type="entry name" value="Fe_hydrogenase_subset"/>
</dbReference>
<dbReference type="GO" id="GO:0051539">
    <property type="term" value="F:4 iron, 4 sulfur cluster binding"/>
    <property type="evidence" value="ECO:0007669"/>
    <property type="project" value="UniProtKB-KW"/>
</dbReference>
<dbReference type="Gene3D" id="4.10.260.20">
    <property type="entry name" value="Iron hydrogenase, small subunit"/>
    <property type="match status" value="1"/>
</dbReference>
<proteinExistence type="inferred from homology"/>
<keyword evidence="7" id="KW-0677">Repeat</keyword>
<evidence type="ECO:0000256" key="1">
    <source>
        <dbReference type="ARBA" id="ARBA00001966"/>
    </source>
</evidence>
<dbReference type="FunFam" id="3.30.70.20:FF:000035">
    <property type="entry name" value="Iron hydrogenase 1"/>
    <property type="match status" value="1"/>
</dbReference>
<evidence type="ECO:0000256" key="7">
    <source>
        <dbReference type="ARBA" id="ARBA00022737"/>
    </source>
</evidence>
<dbReference type="SUPFAM" id="SSF54862">
    <property type="entry name" value="4Fe-4S ferredoxins"/>
    <property type="match status" value="1"/>
</dbReference>
<dbReference type="Gene3D" id="3.40.950.10">
    <property type="entry name" value="Fe-only Hydrogenase (Larger Subunit), Chain L, domain 3"/>
    <property type="match status" value="1"/>
</dbReference>
<comment type="caution">
    <text evidence="17">The sequence shown here is derived from an EMBL/GenBank/DDBJ whole genome shotgun (WGS) entry which is preliminary data.</text>
</comment>
<dbReference type="GO" id="GO:0005506">
    <property type="term" value="F:iron ion binding"/>
    <property type="evidence" value="ECO:0007669"/>
    <property type="project" value="InterPro"/>
</dbReference>
<evidence type="ECO:0000256" key="12">
    <source>
        <dbReference type="ARBA" id="ARBA00023136"/>
    </source>
</evidence>
<accession>A0A6V8PJD8</accession>
<dbReference type="SUPFAM" id="SSF54292">
    <property type="entry name" value="2Fe-2S ferredoxin-like"/>
    <property type="match status" value="1"/>
</dbReference>
<dbReference type="GO" id="GO:0042773">
    <property type="term" value="P:ATP synthesis coupled electron transport"/>
    <property type="evidence" value="ECO:0007669"/>
    <property type="project" value="InterPro"/>
</dbReference>
<keyword evidence="9" id="KW-0408">Iron</keyword>
<dbReference type="InterPro" id="IPR003149">
    <property type="entry name" value="Fe_hydrogenase_ssu"/>
</dbReference>
<evidence type="ECO:0000256" key="10">
    <source>
        <dbReference type="ARBA" id="ARBA00023014"/>
    </source>
</evidence>
<dbReference type="NCBIfam" id="TIGR02512">
    <property type="entry name" value="FeFe_hydrog_A"/>
    <property type="match status" value="1"/>
</dbReference>
<dbReference type="CDD" id="cd00207">
    <property type="entry name" value="fer2"/>
    <property type="match status" value="1"/>
</dbReference>
<dbReference type="InterPro" id="IPR009016">
    <property type="entry name" value="Fe_hydrogenase"/>
</dbReference>
<dbReference type="Gene3D" id="3.40.30.10">
    <property type="entry name" value="Glutaredoxin"/>
    <property type="match status" value="1"/>
</dbReference>
<comment type="similarity">
    <text evidence="3">Belongs to the complex I 75 kDa subunit family.</text>
</comment>
<evidence type="ECO:0000256" key="6">
    <source>
        <dbReference type="ARBA" id="ARBA00022723"/>
    </source>
</evidence>
<feature type="domain" description="4Fe-4S ferredoxin-type" evidence="15">
    <location>
        <begin position="137"/>
        <end position="167"/>
    </location>
</feature>
<dbReference type="PROSITE" id="PS00198">
    <property type="entry name" value="4FE4S_FER_1"/>
    <property type="match status" value="1"/>
</dbReference>
<feature type="domain" description="4Fe-4S ferredoxin-type" evidence="15">
    <location>
        <begin position="180"/>
        <end position="209"/>
    </location>
</feature>
<evidence type="ECO:0000256" key="4">
    <source>
        <dbReference type="ARBA" id="ARBA00022485"/>
    </source>
</evidence>
<dbReference type="SUPFAM" id="SSF53920">
    <property type="entry name" value="Fe-only hydrogenase"/>
    <property type="match status" value="1"/>
</dbReference>
<evidence type="ECO:0000256" key="11">
    <source>
        <dbReference type="ARBA" id="ARBA00023027"/>
    </source>
</evidence>
<gene>
    <name evidence="17" type="ORF">HKBW3S34_01995</name>
</gene>
<dbReference type="Gene3D" id="3.10.20.740">
    <property type="match status" value="1"/>
</dbReference>
<dbReference type="InterPro" id="IPR036991">
    <property type="entry name" value="Fe_hydrogenase_ssu_sf"/>
</dbReference>
<dbReference type="Gene3D" id="3.30.70.20">
    <property type="match status" value="1"/>
</dbReference>
<organism evidence="17 18">
    <name type="scientific">Candidatus Hakubella thermalkaliphila</name>
    <dbReference type="NCBI Taxonomy" id="2754717"/>
    <lineage>
        <taxon>Bacteria</taxon>
        <taxon>Bacillati</taxon>
        <taxon>Actinomycetota</taxon>
        <taxon>Actinomycetota incertae sedis</taxon>
        <taxon>Candidatus Hakubellales</taxon>
        <taxon>Candidatus Hakubellaceae</taxon>
        <taxon>Candidatus Hakubella</taxon>
    </lineage>
</organism>
<evidence type="ECO:0000256" key="13">
    <source>
        <dbReference type="ARBA" id="ARBA00034078"/>
    </source>
</evidence>
<keyword evidence="5" id="KW-0001">2Fe-2S</keyword>
<dbReference type="InterPro" id="IPR001041">
    <property type="entry name" value="2Fe-2S_ferredoxin-type"/>
</dbReference>
<dbReference type="Pfam" id="PF01257">
    <property type="entry name" value="2Fe-2S_thioredx"/>
    <property type="match status" value="1"/>
</dbReference>
<keyword evidence="18" id="KW-1185">Reference proteome</keyword>
<dbReference type="SMART" id="SM00929">
    <property type="entry name" value="NADH-G_4Fe-4S_3"/>
    <property type="match status" value="1"/>
</dbReference>
<dbReference type="PANTHER" id="PTHR11615">
    <property type="entry name" value="NITRATE, FORMATE, IRON DEHYDROGENASE"/>
    <property type="match status" value="1"/>
</dbReference>
<evidence type="ECO:0000256" key="8">
    <source>
        <dbReference type="ARBA" id="ARBA00022967"/>
    </source>
</evidence>
<evidence type="ECO:0000313" key="17">
    <source>
        <dbReference type="EMBL" id="GFP31076.1"/>
    </source>
</evidence>
<sequence length="668" mass="73543">MSGTVTIDRKVLSINGEENILELIRKAGVDLPAFCYHFELADFGACRMCIVEEEKMGFIAACHTLPADGMVIRTTTPHLQRMRRTILELLLADHDRDCAICEESGQCRLQELTLRFGIDNIRFGKDSESLPRDESSASLVRNPNKCVLCGNCVRNCREIQGIGVLDFAYRGAKVQVMPAFGKSMAEVECVGCGQCILACPTAALRIKFEIDAVWDALNDPGKRVIVQTAPAVRVALGEEFGGKAGAISTGKMVAALRRLGFHEVYDTCFGADLTAMEETTEFLHRFEKGEKLPQFTSCCPAWVKYAEHFHSELLGQLSTCRSPHQMLGSLLKKFYAPEQGLSPQDLFVVSVMPCTAKKFEARRPEFTTEGSPDVDAVISTHELARMIREMGIVFEELEEDSYDLPFGFASGAGTIFGYSSGVSTAVVRTAIYKLTGKRPPLDFTFTPVEGFPNVTEAIVPLAEGEIRISTVHTLGAAKKLIAALQAGKVSYHLVEVMACPEGCIGGGGQPLSRDIQARPKRTQGMRGADRLKQIRTVQDNPFIEELYQRWLKQPGSDAAHHALHTTYASRRRVFGQFIPVVAAERPTVDIKVCVGTSCYLRGSYGVIQKLIDLIEKQQLTDRVNLEATFCLEQCDRGPSVVIDGHLLEGVAEERLTAIFEEMVVKALA</sequence>
<evidence type="ECO:0000259" key="16">
    <source>
        <dbReference type="PROSITE" id="PS51839"/>
    </source>
</evidence>
<dbReference type="Pfam" id="PF13510">
    <property type="entry name" value="Fer2_4"/>
    <property type="match status" value="1"/>
</dbReference>
<dbReference type="PROSITE" id="PS51839">
    <property type="entry name" value="4FE4S_HC3"/>
    <property type="match status" value="1"/>
</dbReference>
<dbReference type="GO" id="GO:0008901">
    <property type="term" value="F:ferredoxin hydrogenase activity"/>
    <property type="evidence" value="ECO:0007669"/>
    <property type="project" value="InterPro"/>
</dbReference>
<dbReference type="RefSeq" id="WP_176238155.1">
    <property type="nucleotide sequence ID" value="NZ_BLRZ01000159.1"/>
</dbReference>
<reference evidence="17 18" key="1">
    <citation type="journal article" date="2020" name="Front. Microbiol.">
        <title>Single-cell genomics of novel Actinobacteria with the Wood-Ljungdahl pathway discovered in a serpentinizing system.</title>
        <authorList>
            <person name="Merino N."/>
            <person name="Kawai M."/>
            <person name="Boyd E.S."/>
            <person name="Colman D.R."/>
            <person name="McGlynn S.E."/>
            <person name="Nealson K.H."/>
            <person name="Kurokawa K."/>
            <person name="Hongoh Y."/>
        </authorList>
    </citation>
    <scope>NUCLEOTIDE SEQUENCE [LARGE SCALE GENOMIC DNA]</scope>
    <source>
        <strain evidence="17 18">S34</strain>
    </source>
</reference>
<dbReference type="GO" id="GO:0016020">
    <property type="term" value="C:membrane"/>
    <property type="evidence" value="ECO:0007669"/>
    <property type="project" value="UniProtKB-SubCell"/>
</dbReference>
<dbReference type="InterPro" id="IPR036249">
    <property type="entry name" value="Thioredoxin-like_sf"/>
</dbReference>
<protein>
    <submittedName>
        <fullName evidence="17">NADP-reducing hydrogenase subunit HndD</fullName>
    </submittedName>
</protein>
<keyword evidence="12" id="KW-0472">Membrane</keyword>
<dbReference type="InterPro" id="IPR036010">
    <property type="entry name" value="2Fe-2S_ferredoxin-like_sf"/>
</dbReference>
<dbReference type="PROSITE" id="PS51085">
    <property type="entry name" value="2FE2S_FER_2"/>
    <property type="match status" value="1"/>
</dbReference>
<dbReference type="InterPro" id="IPR019574">
    <property type="entry name" value="NADH_UbQ_OxRdtase_Gsu_4Fe4S-bd"/>
</dbReference>
<dbReference type="InterPro" id="IPR050340">
    <property type="entry name" value="Cytosolic_Fe-S_CAF"/>
</dbReference>
<evidence type="ECO:0000313" key="18">
    <source>
        <dbReference type="Proteomes" id="UP000588083"/>
    </source>
</evidence>
<evidence type="ECO:0000259" key="14">
    <source>
        <dbReference type="PROSITE" id="PS51085"/>
    </source>
</evidence>
<dbReference type="Pfam" id="PF10588">
    <property type="entry name" value="NADH-G_4Fe-4S_3"/>
    <property type="match status" value="1"/>
</dbReference>
<dbReference type="PROSITE" id="PS00641">
    <property type="entry name" value="COMPLEX1_75K_1"/>
    <property type="match status" value="1"/>
</dbReference>
<dbReference type="Gene3D" id="3.40.50.1780">
    <property type="match status" value="1"/>
</dbReference>
<dbReference type="InterPro" id="IPR004108">
    <property type="entry name" value="Fe_hydrogenase_lsu_C"/>
</dbReference>
<dbReference type="FunFam" id="3.10.20.740:FF:000004">
    <property type="entry name" value="NADH-quinone oxidoreductase"/>
    <property type="match status" value="1"/>
</dbReference>
<evidence type="ECO:0000256" key="9">
    <source>
        <dbReference type="ARBA" id="ARBA00023004"/>
    </source>
</evidence>
<comment type="cofactor">
    <cofactor evidence="1">
        <name>[4Fe-4S] cluster</name>
        <dbReference type="ChEBI" id="CHEBI:49883"/>
    </cofactor>
</comment>
<dbReference type="EMBL" id="BLRZ01000159">
    <property type="protein sequence ID" value="GFP31076.1"/>
    <property type="molecule type" value="Genomic_DNA"/>
</dbReference>
<keyword evidence="6" id="KW-0479">Metal-binding</keyword>
<dbReference type="GO" id="GO:0008137">
    <property type="term" value="F:NADH dehydrogenase (ubiquinone) activity"/>
    <property type="evidence" value="ECO:0007669"/>
    <property type="project" value="InterPro"/>
</dbReference>